<dbReference type="Proteomes" id="UP000248614">
    <property type="component" value="Unassembled WGS sequence"/>
</dbReference>
<dbReference type="Gene3D" id="3.30.110.70">
    <property type="entry name" value="Hypothetical protein apc22750. Chain B"/>
    <property type="match status" value="1"/>
</dbReference>
<dbReference type="EMBL" id="QFNF01000013">
    <property type="protein sequence ID" value="PZO78251.1"/>
    <property type="molecule type" value="Genomic_DNA"/>
</dbReference>
<evidence type="ECO:0000313" key="2">
    <source>
        <dbReference type="EMBL" id="PZO78251.1"/>
    </source>
</evidence>
<accession>A0A2W5B5N6</accession>
<keyword evidence="1" id="KW-0732">Signal</keyword>
<organism evidence="2 3">
    <name type="scientific">Sphingomonas hengshuiensis</name>
    <dbReference type="NCBI Taxonomy" id="1609977"/>
    <lineage>
        <taxon>Bacteria</taxon>
        <taxon>Pseudomonadati</taxon>
        <taxon>Pseudomonadota</taxon>
        <taxon>Alphaproteobacteria</taxon>
        <taxon>Sphingomonadales</taxon>
        <taxon>Sphingomonadaceae</taxon>
        <taxon>Sphingomonas</taxon>
    </lineage>
</organism>
<dbReference type="AlphaFoldDB" id="A0A2W5B5N6"/>
<reference evidence="2 3" key="1">
    <citation type="submission" date="2017-08" db="EMBL/GenBank/DDBJ databases">
        <title>Infants hospitalized years apart are colonized by the same room-sourced microbial strains.</title>
        <authorList>
            <person name="Brooks B."/>
            <person name="Olm M.R."/>
            <person name="Firek B.A."/>
            <person name="Baker R."/>
            <person name="Thomas B.C."/>
            <person name="Morowitz M.J."/>
            <person name="Banfield J.F."/>
        </authorList>
    </citation>
    <scope>NUCLEOTIDE SEQUENCE [LARGE SCALE GENOMIC DNA]</scope>
    <source>
        <strain evidence="2">S2_018_000_R3_110</strain>
    </source>
</reference>
<protein>
    <submittedName>
        <fullName evidence="2">Uncharacterized protein</fullName>
    </submittedName>
</protein>
<name>A0A2W5B5N6_9SPHN</name>
<evidence type="ECO:0000313" key="3">
    <source>
        <dbReference type="Proteomes" id="UP000248614"/>
    </source>
</evidence>
<proteinExistence type="predicted"/>
<feature type="signal peptide" evidence="1">
    <location>
        <begin position="1"/>
        <end position="18"/>
    </location>
</feature>
<sequence>MNKPFLLAAVLLASPAAAQDVTPRANEPVAAVLAKPQPVTAGDIVDRPYRVIGPVRATVRKTTIFDKPVSEVKVYRELWERARRMGADAVILADYAAPETELGKVGAREASGKAIKFVP</sequence>
<evidence type="ECO:0000256" key="1">
    <source>
        <dbReference type="SAM" id="SignalP"/>
    </source>
</evidence>
<gene>
    <name evidence="2" type="ORF">DI632_07200</name>
</gene>
<feature type="chain" id="PRO_5015978456" evidence="1">
    <location>
        <begin position="19"/>
        <end position="119"/>
    </location>
</feature>
<comment type="caution">
    <text evidence="2">The sequence shown here is derived from an EMBL/GenBank/DDBJ whole genome shotgun (WGS) entry which is preliminary data.</text>
</comment>